<accession>A0A956NBE0</accession>
<gene>
    <name evidence="2" type="ORF">KDA27_08540</name>
</gene>
<organism evidence="2 3">
    <name type="scientific">Eiseniibacteriota bacterium</name>
    <dbReference type="NCBI Taxonomy" id="2212470"/>
    <lineage>
        <taxon>Bacteria</taxon>
        <taxon>Candidatus Eiseniibacteriota</taxon>
    </lineage>
</organism>
<dbReference type="AlphaFoldDB" id="A0A956NBE0"/>
<dbReference type="Pfam" id="PF13646">
    <property type="entry name" value="HEAT_2"/>
    <property type="match status" value="1"/>
</dbReference>
<evidence type="ECO:0000313" key="2">
    <source>
        <dbReference type="EMBL" id="MCA9755833.1"/>
    </source>
</evidence>
<name>A0A956NBE0_UNCEI</name>
<dbReference type="SUPFAM" id="SSF48371">
    <property type="entry name" value="ARM repeat"/>
    <property type="match status" value="1"/>
</dbReference>
<dbReference type="Gene3D" id="1.25.10.10">
    <property type="entry name" value="Leucine-rich Repeat Variant"/>
    <property type="match status" value="1"/>
</dbReference>
<evidence type="ECO:0000256" key="1">
    <source>
        <dbReference type="SAM" id="SignalP"/>
    </source>
</evidence>
<dbReference type="Proteomes" id="UP000739538">
    <property type="component" value="Unassembled WGS sequence"/>
</dbReference>
<feature type="chain" id="PRO_5037418400" evidence="1">
    <location>
        <begin position="30"/>
        <end position="399"/>
    </location>
</feature>
<proteinExistence type="predicted"/>
<sequence>MSVAFRSKFAPLHSILTVSAFAAFRSAFADPAFTAAGSRFASFPFVSFPRAADFALASFLLTVVAAFPAPATADGGPLRSIDVYGTSRLHAEDVRAEYGEELARLAEYFAEEAEEFEPLRERIETELRGRGPFAWLAVSLIESYTPDHPIQITIDVVEDADVKRRMPFREAPDGEGTSPGDARELLEAWKAYEQRSGELFRAGELPSIACEAHHCLWGFQHEELQPYGERFDREAPEQRDALLRVLRHAPESADRAAAAFLLGHLPDAQEIVDALLPCLLDPSSWVRNNSMRVLAQISRQPIAVIPAAPVIAALDYPTVRDRNKALAIVRNLTGTAENRAALIRDAGDTLLALLRLEQTANHKNAHLTLTRLAGQDFGEREYEAWEAWLAEERRTAQAE</sequence>
<dbReference type="InterPro" id="IPR016024">
    <property type="entry name" value="ARM-type_fold"/>
</dbReference>
<keyword evidence="1" id="KW-0732">Signal</keyword>
<dbReference type="InterPro" id="IPR011989">
    <property type="entry name" value="ARM-like"/>
</dbReference>
<evidence type="ECO:0000313" key="3">
    <source>
        <dbReference type="Proteomes" id="UP000739538"/>
    </source>
</evidence>
<protein>
    <submittedName>
        <fullName evidence="2">HEAT repeat domain-containing protein</fullName>
    </submittedName>
</protein>
<dbReference type="EMBL" id="JAGQHS010000033">
    <property type="protein sequence ID" value="MCA9755833.1"/>
    <property type="molecule type" value="Genomic_DNA"/>
</dbReference>
<reference evidence="2" key="2">
    <citation type="journal article" date="2021" name="Microbiome">
        <title>Successional dynamics and alternative stable states in a saline activated sludge microbial community over 9 years.</title>
        <authorList>
            <person name="Wang Y."/>
            <person name="Ye J."/>
            <person name="Ju F."/>
            <person name="Liu L."/>
            <person name="Boyd J.A."/>
            <person name="Deng Y."/>
            <person name="Parks D.H."/>
            <person name="Jiang X."/>
            <person name="Yin X."/>
            <person name="Woodcroft B.J."/>
            <person name="Tyson G.W."/>
            <person name="Hugenholtz P."/>
            <person name="Polz M.F."/>
            <person name="Zhang T."/>
        </authorList>
    </citation>
    <scope>NUCLEOTIDE SEQUENCE</scope>
    <source>
        <strain evidence="2">HKST-UBA02</strain>
    </source>
</reference>
<comment type="caution">
    <text evidence="2">The sequence shown here is derived from an EMBL/GenBank/DDBJ whole genome shotgun (WGS) entry which is preliminary data.</text>
</comment>
<feature type="signal peptide" evidence="1">
    <location>
        <begin position="1"/>
        <end position="29"/>
    </location>
</feature>
<reference evidence="2" key="1">
    <citation type="submission" date="2020-04" db="EMBL/GenBank/DDBJ databases">
        <authorList>
            <person name="Zhang T."/>
        </authorList>
    </citation>
    <scope>NUCLEOTIDE SEQUENCE</scope>
    <source>
        <strain evidence="2">HKST-UBA02</strain>
    </source>
</reference>